<dbReference type="OrthoDB" id="16824at2759"/>
<dbReference type="STRING" id="289078.A0A2X0N9X8"/>
<name>A0A2X0N9X8_9BASI</name>
<dbReference type="AlphaFoldDB" id="A0A2X0N9X8"/>
<feature type="chain" id="PRO_5030060436" evidence="1">
    <location>
        <begin position="29"/>
        <end position="83"/>
    </location>
</feature>
<sequence>MVLGRLAHYTLDVVLLATVAAGVKRSTGFQVSTRGLPEGPVQQTAETVLGVGEKVFDYTAALSYSSGWFERELPTAASNLPRK</sequence>
<dbReference type="Pfam" id="PF08520">
    <property type="entry name" value="Mitofissin"/>
    <property type="match status" value="1"/>
</dbReference>
<reference evidence="3" key="1">
    <citation type="submission" date="2016-10" db="EMBL/GenBank/DDBJ databases">
        <authorList>
            <person name="Jeantristanb JTB J.-T."/>
            <person name="Ricardo R."/>
        </authorList>
    </citation>
    <scope>NUCLEOTIDE SEQUENCE [LARGE SCALE GENOMIC DNA]</scope>
</reference>
<feature type="signal peptide" evidence="1">
    <location>
        <begin position="1"/>
        <end position="28"/>
    </location>
</feature>
<dbReference type="PANTHER" id="PTHR28075">
    <property type="entry name" value="CHROMOSOME 16, WHOLE GENOME SHOTGUN SEQUENCE"/>
    <property type="match status" value="1"/>
</dbReference>
<keyword evidence="1" id="KW-0732">Signal</keyword>
<dbReference type="GO" id="GO:0005737">
    <property type="term" value="C:cytoplasm"/>
    <property type="evidence" value="ECO:0007669"/>
    <property type="project" value="TreeGrafter"/>
</dbReference>
<protein>
    <submittedName>
        <fullName evidence="2">BZ3500_MvSof-1268-A1-R1_Chr10-2g02916 protein</fullName>
    </submittedName>
</protein>
<dbReference type="Proteomes" id="UP000249723">
    <property type="component" value="Unassembled WGS sequence"/>
</dbReference>
<proteinExistence type="predicted"/>
<evidence type="ECO:0000313" key="2">
    <source>
        <dbReference type="EMBL" id="SDA01737.1"/>
    </source>
</evidence>
<dbReference type="EMBL" id="FMWP01000117">
    <property type="protein sequence ID" value="SDA01737.1"/>
    <property type="molecule type" value="Genomic_DNA"/>
</dbReference>
<accession>A0A2X0N9X8</accession>
<dbReference type="PANTHER" id="PTHR28075:SF3">
    <property type="entry name" value="DUF1748-DOMAIN-CONTAINING PROTEIN"/>
    <property type="match status" value="1"/>
</dbReference>
<keyword evidence="3" id="KW-1185">Reference proteome</keyword>
<dbReference type="InterPro" id="IPR013726">
    <property type="entry name" value="Mitofissin"/>
</dbReference>
<evidence type="ECO:0000256" key="1">
    <source>
        <dbReference type="SAM" id="SignalP"/>
    </source>
</evidence>
<evidence type="ECO:0000313" key="3">
    <source>
        <dbReference type="Proteomes" id="UP000249723"/>
    </source>
</evidence>
<gene>
    <name evidence="2" type="ORF">BZ3500_MVSOF-1268-A1-R1_CHR10-2G02916</name>
</gene>
<organism evidence="2 3">
    <name type="scientific">Microbotryum saponariae</name>
    <dbReference type="NCBI Taxonomy" id="289078"/>
    <lineage>
        <taxon>Eukaryota</taxon>
        <taxon>Fungi</taxon>
        <taxon>Dikarya</taxon>
        <taxon>Basidiomycota</taxon>
        <taxon>Pucciniomycotina</taxon>
        <taxon>Microbotryomycetes</taxon>
        <taxon>Microbotryales</taxon>
        <taxon>Microbotryaceae</taxon>
        <taxon>Microbotryum</taxon>
    </lineage>
</organism>